<gene>
    <name evidence="9" type="ORF">BBI01_05715</name>
</gene>
<dbReference type="EMBL" id="MAYH01000012">
    <property type="protein sequence ID" value="OCA76189.1"/>
    <property type="molecule type" value="Genomic_DNA"/>
</dbReference>
<feature type="transmembrane region" description="Helical" evidence="8">
    <location>
        <begin position="10"/>
        <end position="28"/>
    </location>
</feature>
<comment type="caution">
    <text evidence="9">The sequence shown here is derived from an EMBL/GenBank/DDBJ whole genome shotgun (WGS) entry which is preliminary data.</text>
</comment>
<dbReference type="NCBIfam" id="NF002461">
    <property type="entry name" value="PRK01663.1"/>
    <property type="match status" value="1"/>
</dbReference>
<feature type="transmembrane region" description="Helical" evidence="8">
    <location>
        <begin position="346"/>
        <end position="373"/>
    </location>
</feature>
<dbReference type="GO" id="GO:0015138">
    <property type="term" value="F:fumarate transmembrane transporter activity"/>
    <property type="evidence" value="ECO:0007669"/>
    <property type="project" value="TreeGrafter"/>
</dbReference>
<dbReference type="PRINTS" id="PR00173">
    <property type="entry name" value="EDTRNSPORT"/>
</dbReference>
<dbReference type="PROSITE" id="PS00714">
    <property type="entry name" value="NA_DICARBOXYL_SYMP_2"/>
    <property type="match status" value="1"/>
</dbReference>
<dbReference type="Proteomes" id="UP000092651">
    <property type="component" value="Unassembled WGS sequence"/>
</dbReference>
<keyword evidence="4 8" id="KW-0812">Transmembrane</keyword>
<proteinExistence type="predicted"/>
<keyword evidence="6 8" id="KW-1133">Transmembrane helix</keyword>
<organism evidence="9 10">
    <name type="scientific">Chryseobacterium artocarpi</name>
    <dbReference type="NCBI Taxonomy" id="1414727"/>
    <lineage>
        <taxon>Bacteria</taxon>
        <taxon>Pseudomonadati</taxon>
        <taxon>Bacteroidota</taxon>
        <taxon>Flavobacteriia</taxon>
        <taxon>Flavobacteriales</taxon>
        <taxon>Weeksellaceae</taxon>
        <taxon>Chryseobacterium group</taxon>
        <taxon>Chryseobacterium</taxon>
    </lineage>
</organism>
<evidence type="ECO:0000256" key="2">
    <source>
        <dbReference type="ARBA" id="ARBA00022448"/>
    </source>
</evidence>
<feature type="transmembrane region" description="Helical" evidence="8">
    <location>
        <begin position="78"/>
        <end position="100"/>
    </location>
</feature>
<feature type="transmembrane region" description="Helical" evidence="8">
    <location>
        <begin position="188"/>
        <end position="208"/>
    </location>
</feature>
<sequence length="426" mass="46199">MKTKPIHNQLYFQVIVAITAGVLLGNFYPELGEKMKPLGDGFIKLVKMIIAPVIFITLTLGITHMTDLKKVGRIAIKAMIYFFTFSTLALIIGLVVGNLLQPGHGLNIDPATLSGNVSEYQQKAHESTLTGFIMNIIPETLFSPLVGENILQVLLVAILMGVALVLTKEKSQKVTDFLQDLSAPIFKIVHILMKLAPIGAFGAMAFTIGKYGLHSILNLIFLVATFYITSILFVILVLGAVAWYNGFNIFKLLFYLKEELLLVLGTSSSESALPGIMEKMEKAGCSRAIVGLVVPTGYSFNLDGTNIYMTLASLFIAQALNIHLPIEKQLILLLVAMLSSKGAAGVTGAGFVTLAATLAVVPEIPIAGMTLILGIDKFMSECRALTNVIGNSVATVVVANWEKQLDKEQLQYCLDNPHKIEKELEG</sequence>
<evidence type="ECO:0000256" key="8">
    <source>
        <dbReference type="SAM" id="Phobius"/>
    </source>
</evidence>
<evidence type="ECO:0000256" key="3">
    <source>
        <dbReference type="ARBA" id="ARBA00022475"/>
    </source>
</evidence>
<evidence type="ECO:0000256" key="4">
    <source>
        <dbReference type="ARBA" id="ARBA00022692"/>
    </source>
</evidence>
<keyword evidence="10" id="KW-1185">Reference proteome</keyword>
<dbReference type="PANTHER" id="PTHR42865:SF1">
    <property type="entry name" value="AEROBIC C4-DICARBOXYLATE TRANSPORT PROTEIN"/>
    <property type="match status" value="1"/>
</dbReference>
<comment type="subcellular location">
    <subcellularLocation>
        <location evidence="1">Cell membrane</location>
        <topology evidence="1">Multi-pass membrane protein</topology>
    </subcellularLocation>
</comment>
<dbReference type="PROSITE" id="PS00713">
    <property type="entry name" value="NA_DICARBOXYL_SYMP_1"/>
    <property type="match status" value="1"/>
</dbReference>
<evidence type="ECO:0000256" key="5">
    <source>
        <dbReference type="ARBA" id="ARBA00022847"/>
    </source>
</evidence>
<keyword evidence="2" id="KW-0813">Transport</keyword>
<protein>
    <submittedName>
        <fullName evidence="9">C4-dicarboxylate transporter DctA</fullName>
    </submittedName>
</protein>
<evidence type="ECO:0000313" key="9">
    <source>
        <dbReference type="EMBL" id="OCA76189.1"/>
    </source>
</evidence>
<feature type="transmembrane region" description="Helical" evidence="8">
    <location>
        <begin position="150"/>
        <end position="167"/>
    </location>
</feature>
<dbReference type="RefSeq" id="WP_065393861.1">
    <property type="nucleotide sequence ID" value="NZ_MAYH01000012.1"/>
</dbReference>
<dbReference type="GO" id="GO:0015366">
    <property type="term" value="F:malate:proton symporter activity"/>
    <property type="evidence" value="ECO:0007669"/>
    <property type="project" value="TreeGrafter"/>
</dbReference>
<evidence type="ECO:0000256" key="1">
    <source>
        <dbReference type="ARBA" id="ARBA00004651"/>
    </source>
</evidence>
<dbReference type="FunFam" id="1.10.3860.10:FF:000001">
    <property type="entry name" value="C4-dicarboxylate transport protein"/>
    <property type="match status" value="1"/>
</dbReference>
<name>A0A1B8ZX75_9FLAO</name>
<dbReference type="SUPFAM" id="SSF118215">
    <property type="entry name" value="Proton glutamate symport protein"/>
    <property type="match status" value="1"/>
</dbReference>
<dbReference type="InterPro" id="IPR036458">
    <property type="entry name" value="Na:dicarbo_symporter_sf"/>
</dbReference>
<evidence type="ECO:0000313" key="10">
    <source>
        <dbReference type="Proteomes" id="UP000092651"/>
    </source>
</evidence>
<feature type="transmembrane region" description="Helical" evidence="8">
    <location>
        <begin position="48"/>
        <end position="66"/>
    </location>
</feature>
<keyword evidence="5" id="KW-0769">Symport</keyword>
<dbReference type="GO" id="GO:0005886">
    <property type="term" value="C:plasma membrane"/>
    <property type="evidence" value="ECO:0007669"/>
    <property type="project" value="UniProtKB-SubCell"/>
</dbReference>
<dbReference type="Pfam" id="PF00375">
    <property type="entry name" value="SDF"/>
    <property type="match status" value="1"/>
</dbReference>
<dbReference type="InterPro" id="IPR001991">
    <property type="entry name" value="Na-dicarboxylate_symporter"/>
</dbReference>
<dbReference type="GO" id="GO:0015141">
    <property type="term" value="F:succinate transmembrane transporter activity"/>
    <property type="evidence" value="ECO:0007669"/>
    <property type="project" value="TreeGrafter"/>
</dbReference>
<reference evidence="9 10" key="1">
    <citation type="submission" date="2016-07" db="EMBL/GenBank/DDBJ databases">
        <authorList>
            <person name="Jeong J.-J."/>
            <person name="Kim D.W."/>
            <person name="Sang M.K."/>
            <person name="Choi I.-G."/>
            <person name="Kim K.D."/>
        </authorList>
    </citation>
    <scope>NUCLEOTIDE SEQUENCE [LARGE SCALE GENOMIC DNA]</scope>
    <source>
        <strain evidence="9 10">UTM-3</strain>
    </source>
</reference>
<evidence type="ECO:0000256" key="6">
    <source>
        <dbReference type="ARBA" id="ARBA00022989"/>
    </source>
</evidence>
<accession>A0A1B8ZX75</accession>
<keyword evidence="3" id="KW-1003">Cell membrane</keyword>
<dbReference type="OrthoDB" id="9768885at2"/>
<dbReference type="PANTHER" id="PTHR42865">
    <property type="entry name" value="PROTON/GLUTAMATE-ASPARTATE SYMPORTER"/>
    <property type="match status" value="1"/>
</dbReference>
<dbReference type="Gene3D" id="1.10.3860.10">
    <property type="entry name" value="Sodium:dicarboxylate symporter"/>
    <property type="match status" value="1"/>
</dbReference>
<dbReference type="GO" id="GO:0070778">
    <property type="term" value="P:L-aspartate transmembrane transport"/>
    <property type="evidence" value="ECO:0007669"/>
    <property type="project" value="TreeGrafter"/>
</dbReference>
<keyword evidence="7 8" id="KW-0472">Membrane</keyword>
<dbReference type="InterPro" id="IPR018107">
    <property type="entry name" value="Na-dicarboxylate_symporter_CS"/>
</dbReference>
<feature type="transmembrane region" description="Helical" evidence="8">
    <location>
        <begin position="220"/>
        <end position="244"/>
    </location>
</feature>
<dbReference type="AlphaFoldDB" id="A0A1B8ZX75"/>
<evidence type="ECO:0000256" key="7">
    <source>
        <dbReference type="ARBA" id="ARBA00023136"/>
    </source>
</evidence>